<accession>A0A4V6RHE0</accession>
<evidence type="ECO:0000313" key="2">
    <source>
        <dbReference type="Proteomes" id="UP000298138"/>
    </source>
</evidence>
<protein>
    <submittedName>
        <fullName evidence="1">Uncharacterized protein</fullName>
    </submittedName>
</protein>
<dbReference type="AlphaFoldDB" id="A0A4V6RHE0"/>
<organism evidence="1 2">
    <name type="scientific">Ascodesmis nigricans</name>
    <dbReference type="NCBI Taxonomy" id="341454"/>
    <lineage>
        <taxon>Eukaryota</taxon>
        <taxon>Fungi</taxon>
        <taxon>Dikarya</taxon>
        <taxon>Ascomycota</taxon>
        <taxon>Pezizomycotina</taxon>
        <taxon>Pezizomycetes</taxon>
        <taxon>Pezizales</taxon>
        <taxon>Ascodesmidaceae</taxon>
        <taxon>Ascodesmis</taxon>
    </lineage>
</organism>
<dbReference type="InParanoid" id="A0A4V6RHE0"/>
<reference evidence="1 2" key="1">
    <citation type="submission" date="2019-04" db="EMBL/GenBank/DDBJ databases">
        <title>Comparative genomics and transcriptomics to analyze fruiting body development in filamentous ascomycetes.</title>
        <authorList>
            <consortium name="DOE Joint Genome Institute"/>
            <person name="Lutkenhaus R."/>
            <person name="Traeger S."/>
            <person name="Breuer J."/>
            <person name="Kuo A."/>
            <person name="Lipzen A."/>
            <person name="Pangilinan J."/>
            <person name="Dilworth D."/>
            <person name="Sandor L."/>
            <person name="Poggeler S."/>
            <person name="Barry K."/>
            <person name="Grigoriev I.V."/>
            <person name="Nowrousian M."/>
        </authorList>
    </citation>
    <scope>NUCLEOTIDE SEQUENCE [LARGE SCALE GENOMIC DNA]</scope>
    <source>
        <strain evidence="1 2">CBS 389.68</strain>
    </source>
</reference>
<name>A0A4V6RHE0_9PEZI</name>
<dbReference type="EMBL" id="ML220126">
    <property type="protein sequence ID" value="TGZ80135.1"/>
    <property type="molecule type" value="Genomic_DNA"/>
</dbReference>
<keyword evidence="2" id="KW-1185">Reference proteome</keyword>
<sequence>MNSLVHDLIQPTHRHSRQISADYGLVRCLVRYEGHSRIPRKSSTHAHLGCGVTVVGSSAQVLSFQTPREQRTSAGRHSQPIVLDKPIQTLIRYKKETLLCVIYLVILEHGQHPYSNIVKISIKWPAALIPSAATNLMLSRCWSSHFRSFNG</sequence>
<gene>
    <name evidence="1" type="ORF">EX30DRAFT_61546</name>
</gene>
<dbReference type="Proteomes" id="UP000298138">
    <property type="component" value="Unassembled WGS sequence"/>
</dbReference>
<evidence type="ECO:0000313" key="1">
    <source>
        <dbReference type="EMBL" id="TGZ80135.1"/>
    </source>
</evidence>
<proteinExistence type="predicted"/>